<sequence length="855" mass="96738">MMLPPPSLHVGDHHPSRRQHPNPLSQRINRLCQLKILTGASHSHHTETTKATDIPLHAGNKDIEIRRRLHRLEDKNLYQWNTIISRYTKNDLWYDAILVFYQLLQTDHKPDNFTLPCVIKACVGISNLGCGLVIQGMAVKTGLISDVFVGNALVSMFGKFGFIEDAVKVFDKMPQRNLVTWNSLISGLSDNGFYRESVDLFMELLVSEDSLVPDVATLVTLLPVCAAEKDVLLGKMVQSLAVKLGLYQDLMVQNALMDMYLKCGYMLEAGTVLDKNENKNVVSWNSIILACSHRLHLLKVKELHGYSIRHGIESDQFVSNAFTAAYAKCECRSTLCLAENVFNVMKDMTLSSWNALISGYAQNGNSLKAIDLFVKMTSLGFKPDWYSIGSLLLACAELKLLQNGKETHGYVIRNGLETDLHIGNSLLSFYIQCEKPLSAKIIFDGLENKNLVSWNAMITGYSQNKQPNEALNLFRTMVYSGIQPYEIAITSVLSACTQLSVLRLGQSVHCFTLKKNLTRDILVNSSIIDVYAKTGCIKASQNVFNQSGKNHIGLWTVLIAAYGIHGNGKEAMKLFYEMQSLNMKPDHFTFIAILMACNHGGLVKEGLNFFNEMHTIHGVKPKLEHCACLIDMLGHARRFDDAMMLINDMPEEPDARIWSSLLSSCRVHGNMELGKKVADKLLQLDPNKAENYVLSSNLFASFSKWDDVRIMRERMKKLGLKKDVGCSWIELEGKVYNFFAGDKILPDIHDMWRKLENDITRHGYKPDTKCVLHELTEDEKVDILRSHSEKLAVSFGLLRSCKGVTLRIFKNLRICEDCHNAIKLVSKAVDREIIVRDNKRFHHFRYGHCSCRDYW</sequence>
<dbReference type="Proteomes" id="UP001056120">
    <property type="component" value="Linkage Group LG27"/>
</dbReference>
<gene>
    <name evidence="1" type="ORF">L1987_80268</name>
</gene>
<evidence type="ECO:0000313" key="1">
    <source>
        <dbReference type="EMBL" id="KAI3686588.1"/>
    </source>
</evidence>
<name>A0ACB8YMS7_9ASTR</name>
<dbReference type="EMBL" id="CM042044">
    <property type="protein sequence ID" value="KAI3686588.1"/>
    <property type="molecule type" value="Genomic_DNA"/>
</dbReference>
<organism evidence="1 2">
    <name type="scientific">Smallanthus sonchifolius</name>
    <dbReference type="NCBI Taxonomy" id="185202"/>
    <lineage>
        <taxon>Eukaryota</taxon>
        <taxon>Viridiplantae</taxon>
        <taxon>Streptophyta</taxon>
        <taxon>Embryophyta</taxon>
        <taxon>Tracheophyta</taxon>
        <taxon>Spermatophyta</taxon>
        <taxon>Magnoliopsida</taxon>
        <taxon>eudicotyledons</taxon>
        <taxon>Gunneridae</taxon>
        <taxon>Pentapetalae</taxon>
        <taxon>asterids</taxon>
        <taxon>campanulids</taxon>
        <taxon>Asterales</taxon>
        <taxon>Asteraceae</taxon>
        <taxon>Asteroideae</taxon>
        <taxon>Heliantheae alliance</taxon>
        <taxon>Millerieae</taxon>
        <taxon>Smallanthus</taxon>
    </lineage>
</organism>
<protein>
    <submittedName>
        <fullName evidence="1">Uncharacterized protein</fullName>
    </submittedName>
</protein>
<comment type="caution">
    <text evidence="1">The sequence shown here is derived from an EMBL/GenBank/DDBJ whole genome shotgun (WGS) entry which is preliminary data.</text>
</comment>
<accession>A0ACB8YMS7</accession>
<reference evidence="2" key="1">
    <citation type="journal article" date="2022" name="Mol. Ecol. Resour.">
        <title>The genomes of chicory, endive, great burdock and yacon provide insights into Asteraceae palaeo-polyploidization history and plant inulin production.</title>
        <authorList>
            <person name="Fan W."/>
            <person name="Wang S."/>
            <person name="Wang H."/>
            <person name="Wang A."/>
            <person name="Jiang F."/>
            <person name="Liu H."/>
            <person name="Zhao H."/>
            <person name="Xu D."/>
            <person name="Zhang Y."/>
        </authorList>
    </citation>
    <scope>NUCLEOTIDE SEQUENCE [LARGE SCALE GENOMIC DNA]</scope>
    <source>
        <strain evidence="2">cv. Yunnan</strain>
    </source>
</reference>
<keyword evidence="2" id="KW-1185">Reference proteome</keyword>
<evidence type="ECO:0000313" key="2">
    <source>
        <dbReference type="Proteomes" id="UP001056120"/>
    </source>
</evidence>
<reference evidence="1 2" key="2">
    <citation type="journal article" date="2022" name="Mol. Ecol. Resour.">
        <title>The genomes of chicory, endive, great burdock and yacon provide insights into Asteraceae paleo-polyploidization history and plant inulin production.</title>
        <authorList>
            <person name="Fan W."/>
            <person name="Wang S."/>
            <person name="Wang H."/>
            <person name="Wang A."/>
            <person name="Jiang F."/>
            <person name="Liu H."/>
            <person name="Zhao H."/>
            <person name="Xu D."/>
            <person name="Zhang Y."/>
        </authorList>
    </citation>
    <scope>NUCLEOTIDE SEQUENCE [LARGE SCALE GENOMIC DNA]</scope>
    <source>
        <strain evidence="2">cv. Yunnan</strain>
        <tissue evidence="1">Leaves</tissue>
    </source>
</reference>
<proteinExistence type="predicted"/>